<comment type="caution">
    <text evidence="15">The sequence shown here is derived from an EMBL/GenBank/DDBJ whole genome shotgun (WGS) entry which is preliminary data.</text>
</comment>
<evidence type="ECO:0000256" key="9">
    <source>
        <dbReference type="ARBA" id="ARBA00023136"/>
    </source>
</evidence>
<feature type="domain" description="Secretin/TonB short N-terminal" evidence="14">
    <location>
        <begin position="77"/>
        <end position="128"/>
    </location>
</feature>
<dbReference type="InterPro" id="IPR011662">
    <property type="entry name" value="Secretin/TonB_short_N"/>
</dbReference>
<proteinExistence type="inferred from homology"/>
<dbReference type="Pfam" id="PF00593">
    <property type="entry name" value="TonB_dep_Rec_b-barrel"/>
    <property type="match status" value="1"/>
</dbReference>
<dbReference type="Gene3D" id="2.40.170.20">
    <property type="entry name" value="TonB-dependent receptor, beta-barrel domain"/>
    <property type="match status" value="1"/>
</dbReference>
<keyword evidence="6 12" id="KW-0812">Transmembrane</keyword>
<dbReference type="PROSITE" id="PS52016">
    <property type="entry name" value="TONB_DEPENDENT_REC_3"/>
    <property type="match status" value="1"/>
</dbReference>
<comment type="similarity">
    <text evidence="2 12 13">Belongs to the TonB-dependent receptor family.</text>
</comment>
<dbReference type="InterPro" id="IPR037066">
    <property type="entry name" value="Plug_dom_sf"/>
</dbReference>
<dbReference type="Gene3D" id="3.55.50.30">
    <property type="match status" value="1"/>
</dbReference>
<keyword evidence="4 12" id="KW-1134">Transmembrane beta strand</keyword>
<evidence type="ECO:0000256" key="11">
    <source>
        <dbReference type="ARBA" id="ARBA00023237"/>
    </source>
</evidence>
<evidence type="ECO:0000256" key="5">
    <source>
        <dbReference type="ARBA" id="ARBA00022496"/>
    </source>
</evidence>
<comment type="subcellular location">
    <subcellularLocation>
        <location evidence="1 12">Cell outer membrane</location>
        <topology evidence="1 12">Multi-pass membrane protein</topology>
    </subcellularLocation>
</comment>
<keyword evidence="5" id="KW-0410">Iron transport</keyword>
<keyword evidence="7" id="KW-0408">Iron</keyword>
<evidence type="ECO:0000256" key="6">
    <source>
        <dbReference type="ARBA" id="ARBA00022692"/>
    </source>
</evidence>
<dbReference type="GO" id="GO:0038023">
    <property type="term" value="F:signaling receptor activity"/>
    <property type="evidence" value="ECO:0007669"/>
    <property type="project" value="InterPro"/>
</dbReference>
<dbReference type="GO" id="GO:0015344">
    <property type="term" value="F:siderophore uptake transmembrane transporter activity"/>
    <property type="evidence" value="ECO:0007669"/>
    <property type="project" value="TreeGrafter"/>
</dbReference>
<name>A0A3D0KFG8_9GAMM</name>
<dbReference type="Pfam" id="PF07660">
    <property type="entry name" value="STN"/>
    <property type="match status" value="1"/>
</dbReference>
<evidence type="ECO:0000256" key="8">
    <source>
        <dbReference type="ARBA" id="ARBA00023077"/>
    </source>
</evidence>
<evidence type="ECO:0000256" key="2">
    <source>
        <dbReference type="ARBA" id="ARBA00009810"/>
    </source>
</evidence>
<accession>A0A3D0KFG8</accession>
<evidence type="ECO:0000256" key="10">
    <source>
        <dbReference type="ARBA" id="ARBA00023170"/>
    </source>
</evidence>
<dbReference type="InterPro" id="IPR036942">
    <property type="entry name" value="Beta-barrel_TonB_sf"/>
</dbReference>
<gene>
    <name evidence="15" type="ORF">DEO68_07170</name>
</gene>
<dbReference type="SMART" id="SM00965">
    <property type="entry name" value="STN"/>
    <property type="match status" value="1"/>
</dbReference>
<dbReference type="EMBL" id="DOTR01000034">
    <property type="protein sequence ID" value="HCA01951.1"/>
    <property type="molecule type" value="Genomic_DNA"/>
</dbReference>
<evidence type="ECO:0000256" key="7">
    <source>
        <dbReference type="ARBA" id="ARBA00023004"/>
    </source>
</evidence>
<dbReference type="CDD" id="cd01347">
    <property type="entry name" value="ligand_gated_channel"/>
    <property type="match status" value="1"/>
</dbReference>
<dbReference type="InterPro" id="IPR012910">
    <property type="entry name" value="Plug_dom"/>
</dbReference>
<evidence type="ECO:0000256" key="3">
    <source>
        <dbReference type="ARBA" id="ARBA00022448"/>
    </source>
</evidence>
<dbReference type="Pfam" id="PF07715">
    <property type="entry name" value="Plug"/>
    <property type="match status" value="1"/>
</dbReference>
<keyword evidence="8 13" id="KW-0798">TonB box</keyword>
<evidence type="ECO:0000313" key="15">
    <source>
        <dbReference type="EMBL" id="HCA01951.1"/>
    </source>
</evidence>
<keyword evidence="9 12" id="KW-0472">Membrane</keyword>
<keyword evidence="3 12" id="KW-0813">Transport</keyword>
<dbReference type="GO" id="GO:0015891">
    <property type="term" value="P:siderophore transport"/>
    <property type="evidence" value="ECO:0007669"/>
    <property type="project" value="InterPro"/>
</dbReference>
<dbReference type="PANTHER" id="PTHR32552">
    <property type="entry name" value="FERRICHROME IRON RECEPTOR-RELATED"/>
    <property type="match status" value="1"/>
</dbReference>
<dbReference type="AlphaFoldDB" id="A0A3D0KFG8"/>
<dbReference type="SUPFAM" id="SSF56935">
    <property type="entry name" value="Porins"/>
    <property type="match status" value="1"/>
</dbReference>
<keyword evidence="10 15" id="KW-0675">Receptor</keyword>
<dbReference type="PANTHER" id="PTHR32552:SF74">
    <property type="entry name" value="HYDROXAMATE SIDEROPHORE RECEPTOR FHUE"/>
    <property type="match status" value="1"/>
</dbReference>
<reference evidence="15" key="1">
    <citation type="journal article" date="2018" name="Nat. Biotechnol.">
        <title>A standardized bacterial taxonomy based on genome phylogeny substantially revises the tree of life.</title>
        <authorList>
            <person name="Parks D.H."/>
            <person name="Chuvochina M."/>
            <person name="Waite D.W."/>
            <person name="Rinke C."/>
            <person name="Skarshewski A."/>
            <person name="Chaumeil P.A."/>
            <person name="Hugenholtz P."/>
        </authorList>
    </citation>
    <scope>NUCLEOTIDE SEQUENCE [LARGE SCALE GENOMIC DNA]</scope>
    <source>
        <strain evidence="15">UBA11284</strain>
    </source>
</reference>
<keyword evidence="5" id="KW-0406">Ion transport</keyword>
<dbReference type="GO" id="GO:0009279">
    <property type="term" value="C:cell outer membrane"/>
    <property type="evidence" value="ECO:0007669"/>
    <property type="project" value="UniProtKB-SubCell"/>
</dbReference>
<dbReference type="Gene3D" id="2.170.130.10">
    <property type="entry name" value="TonB-dependent receptor, plug domain"/>
    <property type="match status" value="1"/>
</dbReference>
<evidence type="ECO:0000256" key="13">
    <source>
        <dbReference type="RuleBase" id="RU003357"/>
    </source>
</evidence>
<protein>
    <submittedName>
        <fullName evidence="15">TonB-dependent siderophore receptor</fullName>
    </submittedName>
</protein>
<sequence>MLQQRTALRPLTAKPQPTLNRRALTLAVHFATAGLLAAPLLSQPAIAQVTQQQARHYDIASGPVSTAINRFAAQAGVFISGAGELGEGRQSPGLQGQYSVNEGLERLLDGTGLTAALQRDGSYRLAEQVTDVSLSTMQVEADWHSTAATESSNSFTTDRSTIGLSEQAIKDIPQSVSVLTRERLNDQNLTSLKEAMEQTTGISVMSYGSNQYQLRSRGYDIDSLMLDGSRVEAPYGSLANTGLYDTALYDRVEVMRGPTGILTGSGEPSGTVNLARKRARRDFGFDMSLSAGSWDTYRSTIDVTGSLNESGSLRGRIVGVYDEQESFVDEVNAQNAIGYGTLEYDFTPDTTLSVGVARQTEDSRPHSGLPVASNGNLFDVDRSTYLGSSWDRSHANATRYFADLKHYLNNGGFFSLKANQIETYRMNVTSSEGALVLDEDSGDMLTRNSSWSNRTKSESLEARLTTPFNLFEAEHATTLGASYNKNDSYTPYAYGEGDYLNQHSLQNIYSPHELPEPDEYSLYPGYVSSDLSQESLYGQVNWSVTPRLTLVTGGRLDWYDITSDLAEGDWRRHRAGSGREFTPYYGAIYEITPSINFYTSMSNIFQPQTEVESSGEIIEPRTGEQIEAGIKGGSPDGELNWHLAVFNIEDQNRAYTAPDNSAFSIPLGETRSRGFEAEISGSPLPRLDISASYAYTDTEYTRDASLEGLSLSPDTPRHNFKLWTRYRFSDDANQGWRIGAGVNTVSSIYAEDGTNRWEQGGYTLLSAQLGYRFNENFDVSFKGNNLTDEKYYSTVRSNTRHNYYGDPRNFTFNLNYSY</sequence>
<organism evidence="15">
    <name type="scientific">Halomonas campaniensis</name>
    <dbReference type="NCBI Taxonomy" id="213554"/>
    <lineage>
        <taxon>Bacteria</taxon>
        <taxon>Pseudomonadati</taxon>
        <taxon>Pseudomonadota</taxon>
        <taxon>Gammaproteobacteria</taxon>
        <taxon>Oceanospirillales</taxon>
        <taxon>Halomonadaceae</taxon>
        <taxon>Halomonas</taxon>
    </lineage>
</organism>
<keyword evidence="11 12" id="KW-0998">Cell outer membrane</keyword>
<dbReference type="InterPro" id="IPR010105">
    <property type="entry name" value="TonB_sidphr_rcpt"/>
</dbReference>
<evidence type="ECO:0000259" key="14">
    <source>
        <dbReference type="SMART" id="SM00965"/>
    </source>
</evidence>
<dbReference type="InterPro" id="IPR039426">
    <property type="entry name" value="TonB-dep_rcpt-like"/>
</dbReference>
<dbReference type="NCBIfam" id="TIGR01783">
    <property type="entry name" value="TonB-siderophor"/>
    <property type="match status" value="1"/>
</dbReference>
<evidence type="ECO:0000256" key="1">
    <source>
        <dbReference type="ARBA" id="ARBA00004571"/>
    </source>
</evidence>
<evidence type="ECO:0000256" key="12">
    <source>
        <dbReference type="PROSITE-ProRule" id="PRU01360"/>
    </source>
</evidence>
<evidence type="ECO:0000256" key="4">
    <source>
        <dbReference type="ARBA" id="ARBA00022452"/>
    </source>
</evidence>
<dbReference type="InterPro" id="IPR000531">
    <property type="entry name" value="Beta-barrel_TonB"/>
</dbReference>